<keyword evidence="2" id="KW-0560">Oxidoreductase</keyword>
<sequence>MRKQQLGQIINIGSVSSHIPTPAGGVYAATKFGVRALSESLRQEEAAAGSNIRVTLIAPGAVDTELPQHVTDPEQRKGMEAFYASTAIPAKSVADSIAFAVNMPEHTAINEILLRPTAQVL</sequence>
<evidence type="ECO:0000256" key="2">
    <source>
        <dbReference type="ARBA" id="ARBA00023002"/>
    </source>
</evidence>
<dbReference type="InterPro" id="IPR036291">
    <property type="entry name" value="NAD(P)-bd_dom_sf"/>
</dbReference>
<evidence type="ECO:0000256" key="1">
    <source>
        <dbReference type="ARBA" id="ARBA00006484"/>
    </source>
</evidence>
<protein>
    <recommendedName>
        <fullName evidence="5">Oxidoreductase</fullName>
    </recommendedName>
</protein>
<dbReference type="SUPFAM" id="SSF51735">
    <property type="entry name" value="NAD(P)-binding Rossmann-fold domains"/>
    <property type="match status" value="1"/>
</dbReference>
<dbReference type="Proteomes" id="UP000616547">
    <property type="component" value="Unassembled WGS sequence"/>
</dbReference>
<dbReference type="PANTHER" id="PTHR43115:SF4">
    <property type="entry name" value="DEHYDROGENASE_REDUCTASE SDR FAMILY MEMBER 11"/>
    <property type="match status" value="1"/>
</dbReference>
<accession>A0ABQ3W807</accession>
<organism evidence="3 4">
    <name type="scientific">Lactobacillus nasalidis</name>
    <dbReference type="NCBI Taxonomy" id="2797258"/>
    <lineage>
        <taxon>Bacteria</taxon>
        <taxon>Bacillati</taxon>
        <taxon>Bacillota</taxon>
        <taxon>Bacilli</taxon>
        <taxon>Lactobacillales</taxon>
        <taxon>Lactobacillaceae</taxon>
        <taxon>Lactobacillus</taxon>
    </lineage>
</organism>
<dbReference type="PANTHER" id="PTHR43115">
    <property type="entry name" value="DEHYDROGENASE/REDUCTASE SDR FAMILY MEMBER 11"/>
    <property type="match status" value="1"/>
</dbReference>
<comment type="caution">
    <text evidence="3">The sequence shown here is derived from an EMBL/GenBank/DDBJ whole genome shotgun (WGS) entry which is preliminary data.</text>
</comment>
<dbReference type="PRINTS" id="PR00081">
    <property type="entry name" value="GDHRDH"/>
</dbReference>
<comment type="similarity">
    <text evidence="1">Belongs to the short-chain dehydrogenases/reductases (SDR) family.</text>
</comment>
<gene>
    <name evidence="3" type="ORF">lacNasYZ03_00090</name>
</gene>
<keyword evidence="4" id="KW-1185">Reference proteome</keyword>
<reference evidence="4" key="1">
    <citation type="submission" date="2021-01" db="EMBL/GenBank/DDBJ databases">
        <title>Draft genome sequence of Nasalis larvatus strain YZ03.</title>
        <authorList>
            <person name="Suzuki-Hashido N."/>
            <person name="Tsuchida S."/>
            <person name="Hayakawa T."/>
        </authorList>
    </citation>
    <scope>NUCLEOTIDE SEQUENCE [LARGE SCALE GENOMIC DNA]</scope>
    <source>
        <strain evidence="4">YZ03</strain>
    </source>
</reference>
<dbReference type="PROSITE" id="PS00061">
    <property type="entry name" value="ADH_SHORT"/>
    <property type="match status" value="1"/>
</dbReference>
<evidence type="ECO:0000313" key="4">
    <source>
        <dbReference type="Proteomes" id="UP000616547"/>
    </source>
</evidence>
<dbReference type="EMBL" id="BOCI01000013">
    <property type="protein sequence ID" value="GHW00322.1"/>
    <property type="molecule type" value="Genomic_DNA"/>
</dbReference>
<name>A0ABQ3W807_9LACO</name>
<dbReference type="Gene3D" id="3.40.50.720">
    <property type="entry name" value="NAD(P)-binding Rossmann-like Domain"/>
    <property type="match status" value="1"/>
</dbReference>
<dbReference type="InterPro" id="IPR020904">
    <property type="entry name" value="Sc_DH/Rdtase_CS"/>
</dbReference>
<proteinExistence type="inferred from homology"/>
<dbReference type="InterPro" id="IPR002347">
    <property type="entry name" value="SDR_fam"/>
</dbReference>
<evidence type="ECO:0000313" key="3">
    <source>
        <dbReference type="EMBL" id="GHW00322.1"/>
    </source>
</evidence>
<dbReference type="Pfam" id="PF00106">
    <property type="entry name" value="adh_short"/>
    <property type="match status" value="1"/>
</dbReference>
<evidence type="ECO:0008006" key="5">
    <source>
        <dbReference type="Google" id="ProtNLM"/>
    </source>
</evidence>
<dbReference type="PRINTS" id="PR00080">
    <property type="entry name" value="SDRFAMILY"/>
</dbReference>